<dbReference type="Proteomes" id="UP000033140">
    <property type="component" value="Unassembled WGS sequence"/>
</dbReference>
<reference evidence="1 2" key="2">
    <citation type="journal article" date="2014" name="J. Gen. Appl. Microbiol.">
        <title>The early diverging ascomycetous budding yeast Saitoella complicata has three histone deacetylases belonging to the Clr6, Hos2, and Rpd3 lineages.</title>
        <authorList>
            <person name="Nishida H."/>
            <person name="Matsumoto T."/>
            <person name="Kondo S."/>
            <person name="Hamamoto M."/>
            <person name="Yoshikawa H."/>
        </authorList>
    </citation>
    <scope>NUCLEOTIDE SEQUENCE [LARGE SCALE GENOMIC DNA]</scope>
    <source>
        <strain evidence="1 2">NRRL Y-17804</strain>
    </source>
</reference>
<protein>
    <submittedName>
        <fullName evidence="1">Uncharacterized protein</fullName>
    </submittedName>
</protein>
<keyword evidence="2" id="KW-1185">Reference proteome</keyword>
<comment type="caution">
    <text evidence="1">The sequence shown here is derived from an EMBL/GenBank/DDBJ whole genome shotgun (WGS) entry which is preliminary data.</text>
</comment>
<reference evidence="1 2" key="3">
    <citation type="journal article" date="2015" name="Genome Announc.">
        <title>Draft Genome Sequence of the Archiascomycetous Yeast Saitoella complicata.</title>
        <authorList>
            <person name="Yamauchi K."/>
            <person name="Kondo S."/>
            <person name="Hamamoto M."/>
            <person name="Takahashi Y."/>
            <person name="Ogura Y."/>
            <person name="Hayashi T."/>
            <person name="Nishida H."/>
        </authorList>
    </citation>
    <scope>NUCLEOTIDE SEQUENCE [LARGE SCALE GENOMIC DNA]</scope>
    <source>
        <strain evidence="1 2">NRRL Y-17804</strain>
    </source>
</reference>
<dbReference type="Pfam" id="PF02992">
    <property type="entry name" value="Transposase_21"/>
    <property type="match status" value="1"/>
</dbReference>
<proteinExistence type="predicted"/>
<dbReference type="AlphaFoldDB" id="A0A0E9NSN5"/>
<evidence type="ECO:0000313" key="1">
    <source>
        <dbReference type="EMBL" id="GAO52691.1"/>
    </source>
</evidence>
<dbReference type="InterPro" id="IPR004242">
    <property type="entry name" value="Transposase_21"/>
</dbReference>
<reference evidence="1 2" key="1">
    <citation type="journal article" date="2011" name="J. Gen. Appl. Microbiol.">
        <title>Draft genome sequencing of the enigmatic yeast Saitoella complicata.</title>
        <authorList>
            <person name="Nishida H."/>
            <person name="Hamamoto M."/>
            <person name="Sugiyama J."/>
        </authorList>
    </citation>
    <scope>NUCLEOTIDE SEQUENCE [LARGE SCALE GENOMIC DNA]</scope>
    <source>
        <strain evidence="1 2">NRRL Y-17804</strain>
    </source>
</reference>
<evidence type="ECO:0000313" key="2">
    <source>
        <dbReference type="Proteomes" id="UP000033140"/>
    </source>
</evidence>
<name>A0A0E9NSN5_SAICN</name>
<organism evidence="1 2">
    <name type="scientific">Saitoella complicata (strain BCRC 22490 / CBS 7301 / JCM 7358 / NBRC 10748 / NRRL Y-17804)</name>
    <dbReference type="NCBI Taxonomy" id="698492"/>
    <lineage>
        <taxon>Eukaryota</taxon>
        <taxon>Fungi</taxon>
        <taxon>Dikarya</taxon>
        <taxon>Ascomycota</taxon>
        <taxon>Taphrinomycotina</taxon>
        <taxon>Taphrinomycotina incertae sedis</taxon>
        <taxon>Saitoella</taxon>
    </lineage>
</organism>
<dbReference type="EMBL" id="BACD03000080">
    <property type="protein sequence ID" value="GAO52691.1"/>
    <property type="molecule type" value="Genomic_DNA"/>
</dbReference>
<dbReference type="PROSITE" id="PS51257">
    <property type="entry name" value="PROKAR_LIPOPROTEIN"/>
    <property type="match status" value="1"/>
</dbReference>
<accession>A0A0E9NSN5</accession>
<dbReference type="STRING" id="698492.A0A0E9NSN5"/>
<sequence>MRTTLLTVFPIISGTTTSCKLPCTDLLPLQIKHSLPQASITAIFELVRRYLSILEQEKKIPTEDEVNAVGIEQTKTFIENLLAMKPLVLDRLPPAVQVKETNLMPFGIVPGKRRPLMLDTFLQLLIEEFNRVSLDLQTSVRSWDSYNEHKFDLRCHLVMVTGDTPAISTVMGTKGHNAISPCRFCHIIEVPFRPNQKTTYYYPLEPPKGHVHPADSNTPPLIGLPPDTLYMRTNARHRIDARRAELNAAFAKARGLNRLPILAKLDTIDFPCSFPIDMTHLIYQGSVPIMADHWEGKFFSHMREDRWFDYAQFGKDLGDAAC</sequence>
<gene>
    <name evidence="1" type="ORF">G7K_6762-t1</name>
</gene>